<keyword evidence="6" id="KW-1185">Reference proteome</keyword>
<dbReference type="PANTHER" id="PTHR15060">
    <property type="entry name" value="INTERLEUKIN-15 RECEPTOR SUBUNIT ALPHA"/>
    <property type="match status" value="1"/>
</dbReference>
<proteinExistence type="predicted"/>
<dbReference type="CTD" id="3601"/>
<dbReference type="RefSeq" id="XP_014381003.1">
    <property type="nucleotide sequence ID" value="XM_014525517.2"/>
</dbReference>
<dbReference type="PANTHER" id="PTHR15060:SF0">
    <property type="entry name" value="INTERLEUKIN-15 RECEPTOR SUBUNIT ALPHA"/>
    <property type="match status" value="1"/>
</dbReference>
<dbReference type="Gene3D" id="2.20.28.230">
    <property type="match status" value="1"/>
</dbReference>
<dbReference type="Proteomes" id="UP000189705">
    <property type="component" value="Unplaced"/>
</dbReference>
<dbReference type="PROSITE" id="PS50923">
    <property type="entry name" value="SUSHI"/>
    <property type="match status" value="1"/>
</dbReference>
<dbReference type="SUPFAM" id="SSF57535">
    <property type="entry name" value="Complement control module/SCR domain"/>
    <property type="match status" value="1"/>
</dbReference>
<dbReference type="InterPro" id="IPR042372">
    <property type="entry name" value="IL15RA"/>
</dbReference>
<evidence type="ECO:0000256" key="2">
    <source>
        <dbReference type="PROSITE-ProRule" id="PRU00302"/>
    </source>
</evidence>
<dbReference type="GeneID" id="102371084"/>
<keyword evidence="7" id="KW-0675">Receptor</keyword>
<keyword evidence="2" id="KW-0768">Sushi</keyword>
<organism evidence="6 7">
    <name type="scientific">Alligator sinensis</name>
    <name type="common">Chinese alligator</name>
    <dbReference type="NCBI Taxonomy" id="38654"/>
    <lineage>
        <taxon>Eukaryota</taxon>
        <taxon>Metazoa</taxon>
        <taxon>Chordata</taxon>
        <taxon>Craniata</taxon>
        <taxon>Vertebrata</taxon>
        <taxon>Euteleostomi</taxon>
        <taxon>Archelosauria</taxon>
        <taxon>Archosauria</taxon>
        <taxon>Crocodylia</taxon>
        <taxon>Alligatoridae</taxon>
        <taxon>Alligatorinae</taxon>
        <taxon>Alligator</taxon>
    </lineage>
</organism>
<feature type="compositionally biased region" description="Polar residues" evidence="3">
    <location>
        <begin position="170"/>
        <end position="213"/>
    </location>
</feature>
<sequence>MGSCGIPKEVENAEIHVGTNNVLNAMLRYTCKEGYKRKAGTSTLIRCEQKDNQLHWTESNLKCIRDPALPPSTPSPKPTTSAPIPEETSPTSQGDPALPPSTPSPKPTTSAPIPEETSPTSQVTPEITTDPGMASTPSRGRETTSPLAGPTSQPTADTSSLETLVTTTTAIGSTQVSTNPTTEGMTQPFTTASQDTHTSWGGTNQPSPDTFTTDGDKSAAASVSLTTEEQTQLPTAATPSTEGFTQVVISSTVFPLVLLIAAVGLYYAWKKQSCRRHQFAFRQEDIPLSTWRDIMGAGLNDPPRSLPAQMSMNGCEIIERREEMPLEDHQNDLEHLTERTEMMASCMTPTG</sequence>
<dbReference type="AlphaFoldDB" id="A0A1U8DIC3"/>
<dbReference type="InterPro" id="IPR035976">
    <property type="entry name" value="Sushi/SCR/CCP_sf"/>
</dbReference>
<accession>A0A1U8DIC3</accession>
<dbReference type="OrthoDB" id="9944172at2759"/>
<evidence type="ECO:0000256" key="3">
    <source>
        <dbReference type="SAM" id="MobiDB-lite"/>
    </source>
</evidence>
<dbReference type="STRING" id="38654.A0A1U8DIC3"/>
<name>A0A1U8DIC3_ALLSI</name>
<protein>
    <submittedName>
        <fullName evidence="7">Interleukin-15 receptor subunit alpha</fullName>
    </submittedName>
</protein>
<feature type="compositionally biased region" description="Low complexity" evidence="3">
    <location>
        <begin position="158"/>
        <end position="169"/>
    </location>
</feature>
<comment type="caution">
    <text evidence="2">Lacks conserved residue(s) required for the propagation of feature annotation.</text>
</comment>
<evidence type="ECO:0000256" key="4">
    <source>
        <dbReference type="SAM" id="Phobius"/>
    </source>
</evidence>
<dbReference type="InParanoid" id="A0A1U8DIC3"/>
<evidence type="ECO:0000259" key="5">
    <source>
        <dbReference type="PROSITE" id="PS50923"/>
    </source>
</evidence>
<feature type="disulfide bond" evidence="2">
    <location>
        <begin position="4"/>
        <end position="47"/>
    </location>
</feature>
<feature type="compositionally biased region" description="Pro residues" evidence="3">
    <location>
        <begin position="68"/>
        <end position="77"/>
    </location>
</feature>
<feature type="region of interest" description="Disordered" evidence="3">
    <location>
        <begin position="63"/>
        <end position="219"/>
    </location>
</feature>
<feature type="compositionally biased region" description="Pro residues" evidence="3">
    <location>
        <begin position="97"/>
        <end position="106"/>
    </location>
</feature>
<dbReference type="eggNOG" id="ENOG502SG86">
    <property type="taxonomic scope" value="Eukaryota"/>
</dbReference>
<reference evidence="7" key="1">
    <citation type="submission" date="2025-08" db="UniProtKB">
        <authorList>
            <consortium name="RefSeq"/>
        </authorList>
    </citation>
    <scope>IDENTIFICATION</scope>
</reference>
<dbReference type="SMART" id="SM00032">
    <property type="entry name" value="CCP"/>
    <property type="match status" value="1"/>
</dbReference>
<dbReference type="KEGG" id="asn:102371084"/>
<feature type="compositionally biased region" description="Polar residues" evidence="3">
    <location>
        <begin position="135"/>
        <end position="157"/>
    </location>
</feature>
<evidence type="ECO:0000313" key="7">
    <source>
        <dbReference type="RefSeq" id="XP_014381003.1"/>
    </source>
</evidence>
<feature type="compositionally biased region" description="Polar residues" evidence="3">
    <location>
        <begin position="117"/>
        <end position="127"/>
    </location>
</feature>
<feature type="domain" description="Sushi" evidence="5">
    <location>
        <begin position="2"/>
        <end position="65"/>
    </location>
</feature>
<keyword evidence="4" id="KW-0472">Membrane</keyword>
<evidence type="ECO:0000313" key="6">
    <source>
        <dbReference type="Proteomes" id="UP000189705"/>
    </source>
</evidence>
<evidence type="ECO:0000256" key="1">
    <source>
        <dbReference type="ARBA" id="ARBA00023157"/>
    </source>
</evidence>
<keyword evidence="1 2" id="KW-1015">Disulfide bond</keyword>
<keyword evidence="4" id="KW-0812">Transmembrane</keyword>
<dbReference type="GO" id="GO:0042010">
    <property type="term" value="F:interleukin-15 receptor activity"/>
    <property type="evidence" value="ECO:0007669"/>
    <property type="project" value="InterPro"/>
</dbReference>
<keyword evidence="4" id="KW-1133">Transmembrane helix</keyword>
<dbReference type="InterPro" id="IPR000436">
    <property type="entry name" value="Sushi_SCR_CCP_dom"/>
</dbReference>
<feature type="transmembrane region" description="Helical" evidence="4">
    <location>
        <begin position="247"/>
        <end position="269"/>
    </location>
</feature>
<dbReference type="Pfam" id="PF00084">
    <property type="entry name" value="Sushi"/>
    <property type="match status" value="1"/>
</dbReference>
<dbReference type="CDD" id="cd00033">
    <property type="entry name" value="CCP"/>
    <property type="match status" value="1"/>
</dbReference>
<gene>
    <name evidence="7" type="primary">IL15RA</name>
</gene>